<dbReference type="EMBL" id="BMAU01021361">
    <property type="protein sequence ID" value="GFY22669.1"/>
    <property type="molecule type" value="Genomic_DNA"/>
</dbReference>
<gene>
    <name evidence="2" type="ORF">TNCV_2179301</name>
</gene>
<reference evidence="2" key="1">
    <citation type="submission" date="2020-08" db="EMBL/GenBank/DDBJ databases">
        <title>Multicomponent nature underlies the extraordinary mechanical properties of spider dragline silk.</title>
        <authorList>
            <person name="Kono N."/>
            <person name="Nakamura H."/>
            <person name="Mori M."/>
            <person name="Yoshida Y."/>
            <person name="Ohtoshi R."/>
            <person name="Malay A.D."/>
            <person name="Moran D.A.P."/>
            <person name="Tomita M."/>
            <person name="Numata K."/>
            <person name="Arakawa K."/>
        </authorList>
    </citation>
    <scope>NUCLEOTIDE SEQUENCE</scope>
</reference>
<accession>A0A8X7B911</accession>
<comment type="caution">
    <text evidence="2">The sequence shown here is derived from an EMBL/GenBank/DDBJ whole genome shotgun (WGS) entry which is preliminary data.</text>
</comment>
<name>A0A8X7B911_TRICX</name>
<evidence type="ECO:0000313" key="3">
    <source>
        <dbReference type="Proteomes" id="UP000887159"/>
    </source>
</evidence>
<dbReference type="AlphaFoldDB" id="A0A8X7B911"/>
<evidence type="ECO:0000256" key="1">
    <source>
        <dbReference type="SAM" id="MobiDB-lite"/>
    </source>
</evidence>
<protein>
    <submittedName>
        <fullName evidence="2">Uncharacterized protein</fullName>
    </submittedName>
</protein>
<proteinExistence type="predicted"/>
<feature type="region of interest" description="Disordered" evidence="1">
    <location>
        <begin position="110"/>
        <end position="129"/>
    </location>
</feature>
<keyword evidence="3" id="KW-1185">Reference proteome</keyword>
<evidence type="ECO:0000313" key="2">
    <source>
        <dbReference type="EMBL" id="GFY22669.1"/>
    </source>
</evidence>
<dbReference type="Proteomes" id="UP000887159">
    <property type="component" value="Unassembled WGS sequence"/>
</dbReference>
<sequence>MQEIASRVKKEKKAEKSYIMKKLKDSRAIEMQLQSTQEFIYPKYLVERVAINLTQLLSIDKSTEDGIEEVVKIHPRWVIQKAIYDILSVQHLFLLIWLSPQRPKMYPRNQRVSQQRPGAPTFHPTIKGPKKENSIIFQQH</sequence>
<organism evidence="2 3">
    <name type="scientific">Trichonephila clavipes</name>
    <name type="common">Golden silk orbweaver</name>
    <name type="synonym">Nephila clavipes</name>
    <dbReference type="NCBI Taxonomy" id="2585209"/>
    <lineage>
        <taxon>Eukaryota</taxon>
        <taxon>Metazoa</taxon>
        <taxon>Ecdysozoa</taxon>
        <taxon>Arthropoda</taxon>
        <taxon>Chelicerata</taxon>
        <taxon>Arachnida</taxon>
        <taxon>Araneae</taxon>
        <taxon>Araneomorphae</taxon>
        <taxon>Entelegynae</taxon>
        <taxon>Araneoidea</taxon>
        <taxon>Nephilidae</taxon>
        <taxon>Trichonephila</taxon>
    </lineage>
</organism>